<dbReference type="Pfam" id="PF01270">
    <property type="entry name" value="Glyco_hydro_8"/>
    <property type="match status" value="1"/>
</dbReference>
<evidence type="ECO:0000256" key="6">
    <source>
        <dbReference type="ARBA" id="ARBA00023326"/>
    </source>
</evidence>
<dbReference type="PROSITE" id="PS51318">
    <property type="entry name" value="TAT"/>
    <property type="match status" value="1"/>
</dbReference>
<evidence type="ECO:0000256" key="2">
    <source>
        <dbReference type="ARBA" id="ARBA00012601"/>
    </source>
</evidence>
<gene>
    <name evidence="7" type="ORF">JJQ90_22980</name>
</gene>
<keyword evidence="6" id="KW-0119">Carbohydrate metabolism</keyword>
<evidence type="ECO:0000256" key="5">
    <source>
        <dbReference type="ARBA" id="ARBA00023295"/>
    </source>
</evidence>
<organism evidence="7 8">
    <name type="scientific">Falsiroseomonas oleicola</name>
    <dbReference type="NCBI Taxonomy" id="2801474"/>
    <lineage>
        <taxon>Bacteria</taxon>
        <taxon>Pseudomonadati</taxon>
        <taxon>Pseudomonadota</taxon>
        <taxon>Alphaproteobacteria</taxon>
        <taxon>Acetobacterales</taxon>
        <taxon>Roseomonadaceae</taxon>
        <taxon>Falsiroseomonas</taxon>
    </lineage>
</organism>
<dbReference type="RefSeq" id="WP_216878622.1">
    <property type="nucleotide sequence ID" value="NZ_JAERQM010000008.1"/>
</dbReference>
<evidence type="ECO:0000256" key="4">
    <source>
        <dbReference type="ARBA" id="ARBA00023001"/>
    </source>
</evidence>
<keyword evidence="5" id="KW-0326">Glycosidase</keyword>
<evidence type="ECO:0000313" key="8">
    <source>
        <dbReference type="Proteomes" id="UP000689967"/>
    </source>
</evidence>
<name>A0ABS6HD66_9PROT</name>
<evidence type="ECO:0000256" key="3">
    <source>
        <dbReference type="ARBA" id="ARBA00022801"/>
    </source>
</evidence>
<dbReference type="InterPro" id="IPR002037">
    <property type="entry name" value="Glyco_hydro_8"/>
</dbReference>
<keyword evidence="6" id="KW-0624">Polysaccharide degradation</keyword>
<dbReference type="EC" id="3.2.1.4" evidence="2"/>
<comment type="catalytic activity">
    <reaction evidence="1">
        <text>Endohydrolysis of (1-&gt;4)-beta-D-glucosidic linkages in cellulose, lichenin and cereal beta-D-glucans.</text>
        <dbReference type="EC" id="3.2.1.4"/>
    </reaction>
</comment>
<keyword evidence="3 7" id="KW-0378">Hydrolase</keyword>
<keyword evidence="4" id="KW-0136">Cellulose degradation</keyword>
<evidence type="ECO:0000313" key="7">
    <source>
        <dbReference type="EMBL" id="MBU8546603.1"/>
    </source>
</evidence>
<protein>
    <recommendedName>
        <fullName evidence="2">cellulase</fullName>
        <ecNumber evidence="2">3.2.1.4</ecNumber>
    </recommendedName>
</protein>
<dbReference type="InterPro" id="IPR006311">
    <property type="entry name" value="TAT_signal"/>
</dbReference>
<dbReference type="GO" id="GO:0016787">
    <property type="term" value="F:hydrolase activity"/>
    <property type="evidence" value="ECO:0007669"/>
    <property type="project" value="UniProtKB-KW"/>
</dbReference>
<dbReference type="Proteomes" id="UP000689967">
    <property type="component" value="Unassembled WGS sequence"/>
</dbReference>
<accession>A0ABS6HD66</accession>
<sequence>MTRHTQPLPGLVNRPAMPGRRLLLGAALCGSAAGGLIRPAGAAAAIGDWLDFRRRFLHADGRVIDTGNGGISHSEGQGAGLLFAARFDDQASFARILDWTRGALRRPEDQLLAWAYRPGAPIPVPDLNNASDGDLLVAWALAEAGERWGRADYRALATEIARDLMRRVVLRQGDRTLLLPGSEGFLKPDHVVVNPSYYIPPAFRALARLLPSPQWQSLEEEGVALADQARFGRWRLPPDWVALSRGAGRPAPAAGWPARFAHDAMRVPLNLAWGGHVQSQALGAAVAFWRDPAHAAPPAWVDLRSNALAPYPGDAGLRAVAQFAAAVLAGGGREETLPKVAEASSYYPAVLTLQARLAWADRGLTPGSCARMVTMPPPAAPAEAGRGGVLGWLRGILPARG</sequence>
<comment type="caution">
    <text evidence="7">The sequence shown here is derived from an EMBL/GenBank/DDBJ whole genome shotgun (WGS) entry which is preliminary data.</text>
</comment>
<evidence type="ECO:0000256" key="1">
    <source>
        <dbReference type="ARBA" id="ARBA00000966"/>
    </source>
</evidence>
<dbReference type="EMBL" id="JAERQM010000008">
    <property type="protein sequence ID" value="MBU8546603.1"/>
    <property type="molecule type" value="Genomic_DNA"/>
</dbReference>
<keyword evidence="8" id="KW-1185">Reference proteome</keyword>
<reference evidence="7 8" key="1">
    <citation type="submission" date="2021-01" db="EMBL/GenBank/DDBJ databases">
        <title>Roseomonas sp. nov, a bacterium isolated from an oil production mixture in Yumen Oilfield.</title>
        <authorList>
            <person name="Wu D."/>
        </authorList>
    </citation>
    <scope>NUCLEOTIDE SEQUENCE [LARGE SCALE GENOMIC DNA]</scope>
    <source>
        <strain evidence="7 8">ROY-5-3</strain>
    </source>
</reference>
<proteinExistence type="predicted"/>